<reference evidence="2" key="1">
    <citation type="submission" date="2020-05" db="UniProtKB">
        <authorList>
            <consortium name="EnsemblMetazoa"/>
        </authorList>
    </citation>
    <scope>IDENTIFICATION</scope>
    <source>
        <strain evidence="2">FUMOZ</strain>
    </source>
</reference>
<dbReference type="PANTHER" id="PTHR38681">
    <property type="entry name" value="RETROVIRUS-RELATED POL POLYPROTEIN FROM TRANSPOSON 412-LIKE PROTEIN-RELATED"/>
    <property type="match status" value="1"/>
</dbReference>
<organism evidence="2">
    <name type="scientific">Anopheles funestus</name>
    <name type="common">African malaria mosquito</name>
    <dbReference type="NCBI Taxonomy" id="62324"/>
    <lineage>
        <taxon>Eukaryota</taxon>
        <taxon>Metazoa</taxon>
        <taxon>Ecdysozoa</taxon>
        <taxon>Arthropoda</taxon>
        <taxon>Hexapoda</taxon>
        <taxon>Insecta</taxon>
        <taxon>Pterygota</taxon>
        <taxon>Neoptera</taxon>
        <taxon>Endopterygota</taxon>
        <taxon>Diptera</taxon>
        <taxon>Nematocera</taxon>
        <taxon>Culicoidea</taxon>
        <taxon>Culicidae</taxon>
        <taxon>Anophelinae</taxon>
        <taxon>Anopheles</taxon>
    </lineage>
</organism>
<dbReference type="InterPro" id="IPR041588">
    <property type="entry name" value="Integrase_H2C2"/>
</dbReference>
<dbReference type="Pfam" id="PF17921">
    <property type="entry name" value="Integrase_H2C2"/>
    <property type="match status" value="1"/>
</dbReference>
<dbReference type="VEuPathDB" id="VectorBase:AFUN2_014020"/>
<evidence type="ECO:0000259" key="1">
    <source>
        <dbReference type="Pfam" id="PF17921"/>
    </source>
</evidence>
<accession>A0A182RV18</accession>
<feature type="domain" description="Integrase zinc-binding" evidence="1">
    <location>
        <begin position="102"/>
        <end position="155"/>
    </location>
</feature>
<name>A0A182RV18_ANOFN</name>
<dbReference type="EnsemblMetazoa" id="AFUN010128-RA">
    <property type="protein sequence ID" value="AFUN010128-PA"/>
    <property type="gene ID" value="AFUN010128"/>
</dbReference>
<dbReference type="Gene3D" id="1.10.340.70">
    <property type="match status" value="1"/>
</dbReference>
<dbReference type="PANTHER" id="PTHR38681:SF1">
    <property type="entry name" value="RETROVIRUS-RELATED POL POLYPROTEIN FROM TRANSPOSON 412-LIKE PROTEIN"/>
    <property type="match status" value="1"/>
</dbReference>
<sequence length="309" mass="35067">MYNQAFNLSVSANHNFRSKNKHHVSGEQNVTTDLLSRIEVVRAIPTIDFKLLADEKTCDPELIAILNRKMPSDLFLQKPPISGSTKALYTDCPGGIVRPYITKSFREQLLHAVHDISHPGTRASVRLMTERFVWADIERETREFVRNCLACQRAKVGRHTKSPLTPYPATQDSDIQASPAELVYGTTLTIPAEFFSREPQPVLADQSDFARTLRDAMSKIRSPDTAWHTNRTAFVHHDLNKCTHVFVRNDTVRPALTTPYHCPYKVFTRNLKSFQILLNGRPSLISVDRLKPAYTIDETPPQPTSHKHA</sequence>
<protein>
    <submittedName>
        <fullName evidence="2">Integrase_H2C2 domain-containing protein</fullName>
    </submittedName>
</protein>
<dbReference type="STRING" id="62324.A0A182RV18"/>
<dbReference type="VEuPathDB" id="VectorBase:AFUN010128"/>
<dbReference type="AlphaFoldDB" id="A0A182RV18"/>
<evidence type="ECO:0000313" key="2">
    <source>
        <dbReference type="EnsemblMetazoa" id="AFUN010128-PA"/>
    </source>
</evidence>
<proteinExistence type="predicted"/>